<dbReference type="EMBL" id="QXFX01000094">
    <property type="protein sequence ID" value="KAE9132561.1"/>
    <property type="molecule type" value="Genomic_DNA"/>
</dbReference>
<proteinExistence type="predicted"/>
<organism evidence="1 2">
    <name type="scientific">Phytophthora fragariae</name>
    <dbReference type="NCBI Taxonomy" id="53985"/>
    <lineage>
        <taxon>Eukaryota</taxon>
        <taxon>Sar</taxon>
        <taxon>Stramenopiles</taxon>
        <taxon>Oomycota</taxon>
        <taxon>Peronosporomycetes</taxon>
        <taxon>Peronosporales</taxon>
        <taxon>Peronosporaceae</taxon>
        <taxon>Phytophthora</taxon>
    </lineage>
</organism>
<protein>
    <submittedName>
        <fullName evidence="1">Uncharacterized protein</fullName>
    </submittedName>
</protein>
<name>A0A6G0LWL4_9STRA</name>
<evidence type="ECO:0000313" key="1">
    <source>
        <dbReference type="EMBL" id="KAE9132561.1"/>
    </source>
</evidence>
<comment type="caution">
    <text evidence="1">The sequence shown here is derived from an EMBL/GenBank/DDBJ whole genome shotgun (WGS) entry which is preliminary data.</text>
</comment>
<accession>A0A6G0LWL4</accession>
<dbReference type="Proteomes" id="UP000488956">
    <property type="component" value="Unassembled WGS sequence"/>
</dbReference>
<sequence length="113" mass="12214">MQQVHAANRLTIRRIARSGRKKHAQLLTLRGAFACEVTKVLIDHFVDAANATPPPYVLYNMDQTAVYCDVGSKTTVDFVGVTRFPANGGGKGSYRCAAALLARADATALCVCW</sequence>
<evidence type="ECO:0000313" key="2">
    <source>
        <dbReference type="Proteomes" id="UP000488956"/>
    </source>
</evidence>
<dbReference type="AlphaFoldDB" id="A0A6G0LWL4"/>
<gene>
    <name evidence="1" type="ORF">PF010_g3122</name>
</gene>
<reference evidence="1 2" key="1">
    <citation type="submission" date="2018-09" db="EMBL/GenBank/DDBJ databases">
        <title>Genomic investigation of the strawberry pathogen Phytophthora fragariae indicates pathogenicity is determined by transcriptional variation in three key races.</title>
        <authorList>
            <person name="Adams T.M."/>
            <person name="Armitage A.D."/>
            <person name="Sobczyk M.K."/>
            <person name="Bates H.J."/>
            <person name="Dunwell J.M."/>
            <person name="Nellist C.F."/>
            <person name="Harrison R.J."/>
        </authorList>
    </citation>
    <scope>NUCLEOTIDE SEQUENCE [LARGE SCALE GENOMIC DNA]</scope>
    <source>
        <strain evidence="1 2">ONT-3</strain>
    </source>
</reference>